<feature type="signal peptide" evidence="2">
    <location>
        <begin position="1"/>
        <end position="17"/>
    </location>
</feature>
<evidence type="ECO:0000313" key="3">
    <source>
        <dbReference type="EMBL" id="BCJ29047.1"/>
    </source>
</evidence>
<evidence type="ECO:0000256" key="1">
    <source>
        <dbReference type="SAM" id="Phobius"/>
    </source>
</evidence>
<evidence type="ECO:0000256" key="2">
    <source>
        <dbReference type="SAM" id="SignalP"/>
    </source>
</evidence>
<dbReference type="KEGG" id="aser:Asera_31550"/>
<feature type="transmembrane region" description="Helical" evidence="1">
    <location>
        <begin position="205"/>
        <end position="225"/>
    </location>
</feature>
<keyword evidence="1" id="KW-0472">Membrane</keyword>
<dbReference type="EMBL" id="AP023354">
    <property type="protein sequence ID" value="BCJ29047.1"/>
    <property type="molecule type" value="Genomic_DNA"/>
</dbReference>
<dbReference type="Proteomes" id="UP000680750">
    <property type="component" value="Chromosome"/>
</dbReference>
<protein>
    <submittedName>
        <fullName evidence="3">Membrane protein</fullName>
    </submittedName>
</protein>
<dbReference type="OrthoDB" id="9783707at2"/>
<dbReference type="RefSeq" id="WP_030448732.1">
    <property type="nucleotide sequence ID" value="NZ_AP023354.1"/>
</dbReference>
<feature type="chain" id="PRO_5038490519" evidence="2">
    <location>
        <begin position="18"/>
        <end position="279"/>
    </location>
</feature>
<feature type="transmembrane region" description="Helical" evidence="1">
    <location>
        <begin position="231"/>
        <end position="253"/>
    </location>
</feature>
<feature type="transmembrane region" description="Helical" evidence="1">
    <location>
        <begin position="60"/>
        <end position="80"/>
    </location>
</feature>
<keyword evidence="2" id="KW-0732">Signal</keyword>
<name>A0A810L1G8_9ACTN</name>
<proteinExistence type="predicted"/>
<dbReference type="AlphaFoldDB" id="A0A810L1G8"/>
<feature type="transmembrane region" description="Helical" evidence="1">
    <location>
        <begin position="171"/>
        <end position="193"/>
    </location>
</feature>
<evidence type="ECO:0000313" key="4">
    <source>
        <dbReference type="Proteomes" id="UP000680750"/>
    </source>
</evidence>
<feature type="transmembrane region" description="Helical" evidence="1">
    <location>
        <begin position="260"/>
        <end position="278"/>
    </location>
</feature>
<feature type="transmembrane region" description="Helical" evidence="1">
    <location>
        <begin position="117"/>
        <end position="135"/>
    </location>
</feature>
<reference evidence="3" key="1">
    <citation type="submission" date="2020-08" db="EMBL/GenBank/DDBJ databases">
        <title>Whole genome shotgun sequence of Actinocatenispora sera NBRC 101916.</title>
        <authorList>
            <person name="Komaki H."/>
            <person name="Tamura T."/>
        </authorList>
    </citation>
    <scope>NUCLEOTIDE SEQUENCE</scope>
    <source>
        <strain evidence="3">NBRC 101916</strain>
    </source>
</reference>
<feature type="transmembrane region" description="Helical" evidence="1">
    <location>
        <begin position="142"/>
        <end position="159"/>
    </location>
</feature>
<gene>
    <name evidence="3" type="ORF">Asera_31550</name>
</gene>
<dbReference type="SUPFAM" id="SSF103481">
    <property type="entry name" value="Multidrug resistance efflux transporter EmrE"/>
    <property type="match status" value="2"/>
</dbReference>
<organism evidence="3 4">
    <name type="scientific">Actinocatenispora sera</name>
    <dbReference type="NCBI Taxonomy" id="390989"/>
    <lineage>
        <taxon>Bacteria</taxon>
        <taxon>Bacillati</taxon>
        <taxon>Actinomycetota</taxon>
        <taxon>Actinomycetes</taxon>
        <taxon>Micromonosporales</taxon>
        <taxon>Micromonosporaceae</taxon>
        <taxon>Actinocatenispora</taxon>
    </lineage>
</organism>
<keyword evidence="1" id="KW-1133">Transmembrane helix</keyword>
<sequence length="279" mass="28138">MSVLVFAVVLASAVLHASWNAVAKAIPDRLVASALIGLGYLVGGVAGIVAFGLPAARSLPYAVGSALLQAGYLLLLTAAYRHGEFARVYPLARGMSPLLVTVVTVTVLGAHLSPGELAGIALIVGALGALVLVGGRPRRGDGLGLAAATGVVIASYTLVDGIGVRGSGDALGYASLLFALQGPVLPVVCRLLSGPGFTARLVPRAPLGLLGGLLSLLSYGAVVWAQSLGSLALVSALRETSVLFAGLIGALFFAERFSRLRMLVTGVAVGGIVLLQLAR</sequence>
<dbReference type="Gene3D" id="1.10.3730.20">
    <property type="match status" value="2"/>
</dbReference>
<accession>A0A810L1G8</accession>
<dbReference type="InterPro" id="IPR037185">
    <property type="entry name" value="EmrE-like"/>
</dbReference>
<keyword evidence="1" id="KW-0812">Transmembrane</keyword>
<feature type="transmembrane region" description="Helical" evidence="1">
    <location>
        <begin position="33"/>
        <end position="53"/>
    </location>
</feature>
<keyword evidence="4" id="KW-1185">Reference proteome</keyword>